<reference evidence="2" key="1">
    <citation type="submission" date="2018-05" db="EMBL/GenBank/DDBJ databases">
        <title>Draft genome of Mucuna pruriens seed.</title>
        <authorList>
            <person name="Nnadi N.E."/>
            <person name="Vos R."/>
            <person name="Hasami M.H."/>
            <person name="Devisetty U.K."/>
            <person name="Aguiy J.C."/>
        </authorList>
    </citation>
    <scope>NUCLEOTIDE SEQUENCE [LARGE SCALE GENOMIC DNA]</scope>
    <source>
        <strain evidence="2">JCA_2017</strain>
    </source>
</reference>
<evidence type="ECO:0000313" key="3">
    <source>
        <dbReference type="Proteomes" id="UP000257109"/>
    </source>
</evidence>
<gene>
    <name evidence="2" type="ORF">CR513_57882</name>
</gene>
<evidence type="ECO:0000313" key="2">
    <source>
        <dbReference type="EMBL" id="RDX63659.1"/>
    </source>
</evidence>
<dbReference type="PANTHER" id="PTHR17630">
    <property type="entry name" value="DIENELACTONE HYDROLASE"/>
    <property type="match status" value="1"/>
</dbReference>
<dbReference type="GO" id="GO:0016787">
    <property type="term" value="F:hydrolase activity"/>
    <property type="evidence" value="ECO:0007669"/>
    <property type="project" value="InterPro"/>
</dbReference>
<organism evidence="2 3">
    <name type="scientific">Mucuna pruriens</name>
    <name type="common">Velvet bean</name>
    <name type="synonym">Dolichos pruriens</name>
    <dbReference type="NCBI Taxonomy" id="157652"/>
    <lineage>
        <taxon>Eukaryota</taxon>
        <taxon>Viridiplantae</taxon>
        <taxon>Streptophyta</taxon>
        <taxon>Embryophyta</taxon>
        <taxon>Tracheophyta</taxon>
        <taxon>Spermatophyta</taxon>
        <taxon>Magnoliopsida</taxon>
        <taxon>eudicotyledons</taxon>
        <taxon>Gunneridae</taxon>
        <taxon>Pentapetalae</taxon>
        <taxon>rosids</taxon>
        <taxon>fabids</taxon>
        <taxon>Fabales</taxon>
        <taxon>Fabaceae</taxon>
        <taxon>Papilionoideae</taxon>
        <taxon>50 kb inversion clade</taxon>
        <taxon>NPAAA clade</taxon>
        <taxon>indigoferoid/millettioid clade</taxon>
        <taxon>Phaseoleae</taxon>
        <taxon>Mucuna</taxon>
    </lineage>
</organism>
<dbReference type="SUPFAM" id="SSF53474">
    <property type="entry name" value="alpha/beta-Hydrolases"/>
    <property type="match status" value="1"/>
</dbReference>
<comment type="caution">
    <text evidence="2">The sequence shown here is derived from an EMBL/GenBank/DDBJ whole genome shotgun (WGS) entry which is preliminary data.</text>
</comment>
<dbReference type="InterPro" id="IPR029058">
    <property type="entry name" value="AB_hydrolase_fold"/>
</dbReference>
<dbReference type="Pfam" id="PF01738">
    <property type="entry name" value="DLH"/>
    <property type="match status" value="1"/>
</dbReference>
<feature type="non-terminal residue" evidence="2">
    <location>
        <position position="1"/>
    </location>
</feature>
<sequence>MLGRECYSNSPILNSSSGAGHVTNIGGLNSYVTGSHLSVLVILLISDIFDKLAVKGGYRVVCPDLFNGDPFDPENENRPMPVWLEDHPPEKGFEIVKPVIEALKKEGASAIGAAGFCWGAKPVADLAKSKCIEVSELLHPAFVEVNDIDEVKIPIAILGGQNDTISPPELIKQFKQVLDAKHEVPSLVKIFPNAPHGWTVRYDPKDPIAVKAAEKAHQIIEKSCYVPLCPRVEDGKCYLFHSYNFDYKYKTGME</sequence>
<dbReference type="AlphaFoldDB" id="A0A371ECC8"/>
<proteinExistence type="predicted"/>
<dbReference type="STRING" id="157652.A0A371ECC8"/>
<accession>A0A371ECC8</accession>
<dbReference type="EMBL" id="QJKJ01014776">
    <property type="protein sequence ID" value="RDX63659.1"/>
    <property type="molecule type" value="Genomic_DNA"/>
</dbReference>
<name>A0A371ECC8_MUCPR</name>
<keyword evidence="3" id="KW-1185">Reference proteome</keyword>
<dbReference type="Proteomes" id="UP000257109">
    <property type="component" value="Unassembled WGS sequence"/>
</dbReference>
<protein>
    <recommendedName>
        <fullName evidence="1">Dienelactone hydrolase domain-containing protein</fullName>
    </recommendedName>
</protein>
<evidence type="ECO:0000259" key="1">
    <source>
        <dbReference type="Pfam" id="PF01738"/>
    </source>
</evidence>
<dbReference type="PANTHER" id="PTHR17630:SF82">
    <property type="entry name" value="ENDO-1,3-1,4-BETA-D-GLUCANASE-LIKE PROTEIN"/>
    <property type="match status" value="1"/>
</dbReference>
<dbReference type="InterPro" id="IPR002925">
    <property type="entry name" value="Dienelactn_hydro"/>
</dbReference>
<dbReference type="OrthoDB" id="17560at2759"/>
<dbReference type="Gene3D" id="3.40.50.1820">
    <property type="entry name" value="alpha/beta hydrolase"/>
    <property type="match status" value="1"/>
</dbReference>
<feature type="domain" description="Dienelactone hydrolase" evidence="1">
    <location>
        <begin position="45"/>
        <end position="218"/>
    </location>
</feature>